<organism evidence="2 3">
    <name type="scientific">Caenorhabditis japonica</name>
    <dbReference type="NCBI Taxonomy" id="281687"/>
    <lineage>
        <taxon>Eukaryota</taxon>
        <taxon>Metazoa</taxon>
        <taxon>Ecdysozoa</taxon>
        <taxon>Nematoda</taxon>
        <taxon>Chromadorea</taxon>
        <taxon>Rhabditida</taxon>
        <taxon>Rhabditina</taxon>
        <taxon>Rhabditomorpha</taxon>
        <taxon>Rhabditoidea</taxon>
        <taxon>Rhabditidae</taxon>
        <taxon>Peloderinae</taxon>
        <taxon>Caenorhabditis</taxon>
    </lineage>
</organism>
<dbReference type="InterPro" id="IPR000210">
    <property type="entry name" value="BTB/POZ_dom"/>
</dbReference>
<dbReference type="InterPro" id="IPR011333">
    <property type="entry name" value="SKP1/BTB/POZ_sf"/>
</dbReference>
<keyword evidence="3" id="KW-1185">Reference proteome</keyword>
<dbReference type="Proteomes" id="UP000005237">
    <property type="component" value="Unassembled WGS sequence"/>
</dbReference>
<proteinExistence type="predicted"/>
<evidence type="ECO:0000259" key="1">
    <source>
        <dbReference type="PROSITE" id="PS50097"/>
    </source>
</evidence>
<reference evidence="3" key="1">
    <citation type="submission" date="2010-08" db="EMBL/GenBank/DDBJ databases">
        <authorList>
            <consortium name="Caenorhabditis japonica Sequencing Consortium"/>
            <person name="Wilson R.K."/>
        </authorList>
    </citation>
    <scope>NUCLEOTIDE SEQUENCE [LARGE SCALE GENOMIC DNA]</scope>
    <source>
        <strain evidence="3">DF5081</strain>
    </source>
</reference>
<accession>A0A8R1E4E6</accession>
<dbReference type="Pfam" id="PF06887">
    <property type="entry name" value="DUF1265"/>
    <property type="match status" value="1"/>
</dbReference>
<feature type="domain" description="BTB" evidence="1">
    <location>
        <begin position="201"/>
        <end position="266"/>
    </location>
</feature>
<name>A0A8R1E4E6_CAEJA</name>
<dbReference type="InterPro" id="IPR009676">
    <property type="entry name" value="DUF1265"/>
</dbReference>
<protein>
    <submittedName>
        <fullName evidence="2">BTB domain-containing protein</fullName>
    </submittedName>
</protein>
<evidence type="ECO:0000313" key="2">
    <source>
        <dbReference type="EnsemblMetazoa" id="CJA18337.1"/>
    </source>
</evidence>
<dbReference type="PROSITE" id="PS50097">
    <property type="entry name" value="BTB"/>
    <property type="match status" value="1"/>
</dbReference>
<dbReference type="AlphaFoldDB" id="A0A8R1E4E6"/>
<evidence type="ECO:0000313" key="3">
    <source>
        <dbReference type="Proteomes" id="UP000005237"/>
    </source>
</evidence>
<dbReference type="Gene3D" id="3.30.710.10">
    <property type="entry name" value="Potassium Channel Kv1.1, Chain A"/>
    <property type="match status" value="1"/>
</dbReference>
<dbReference type="EnsemblMetazoa" id="CJA18337.1">
    <property type="protein sequence ID" value="CJA18337.1"/>
    <property type="gene ID" value="WBGene00137541"/>
</dbReference>
<sequence>MKAIHMEQKYQEADNIVTFNHVMCFTMGPREVRAKSSFSTVFGSTMLDWDIHLHKQFAGRAVSVTNWGISLFGVGMRDLYPPLRRLQFTLNMLDAERNTLKSLKYFIDGSMDLTASNRRTPRGRREEWKEYQTNFNTPFAKQLRELMTESGRKDQEFQLETRLEFSKTDFLDVKYLVGEGAVPVDEMREYYFDAIVNRSRHDLKLLTSNGSQSVMINKEILSLSSPFFCQQLKESTTELTVTIAEMIESIEICLVYLLTSRYKRPPHLSPRLALEVFQLAVQWKVFEPKILKNSLERQCYEELVKNHENFMYVCNMLLIAEDAPFVNIQNCCVAVLIHYHFNEFVRLFINGTHPLKERFTQRREFLRPSLTMQVKRGFAASNDVRTFVKYLPLLGQD</sequence>
<reference evidence="2" key="2">
    <citation type="submission" date="2022-06" db="UniProtKB">
        <authorList>
            <consortium name="EnsemblMetazoa"/>
        </authorList>
    </citation>
    <scope>IDENTIFICATION</scope>
    <source>
        <strain evidence="2">DF5081</strain>
    </source>
</reference>